<name>A0A919EI46_9GAMM</name>
<dbReference type="NCBIfam" id="NF037955">
    <property type="entry name" value="mfs"/>
    <property type="match status" value="1"/>
</dbReference>
<gene>
    <name evidence="10" type="ORF">GCM10017161_05770</name>
</gene>
<keyword evidence="4" id="KW-0997">Cell inner membrane</keyword>
<dbReference type="RefSeq" id="WP_189767199.1">
    <property type="nucleotide sequence ID" value="NZ_BNCK01000001.1"/>
</dbReference>
<evidence type="ECO:0000259" key="9">
    <source>
        <dbReference type="PROSITE" id="PS50850"/>
    </source>
</evidence>
<dbReference type="AlphaFoldDB" id="A0A919EI46"/>
<dbReference type="GO" id="GO:0005886">
    <property type="term" value="C:plasma membrane"/>
    <property type="evidence" value="ECO:0007669"/>
    <property type="project" value="UniProtKB-SubCell"/>
</dbReference>
<evidence type="ECO:0000256" key="4">
    <source>
        <dbReference type="ARBA" id="ARBA00022519"/>
    </source>
</evidence>
<feature type="transmembrane region" description="Helical" evidence="8">
    <location>
        <begin position="203"/>
        <end position="224"/>
    </location>
</feature>
<feature type="transmembrane region" description="Helical" evidence="8">
    <location>
        <begin position="289"/>
        <end position="308"/>
    </location>
</feature>
<feature type="domain" description="Major facilitator superfamily (MFS) profile" evidence="9">
    <location>
        <begin position="202"/>
        <end position="384"/>
    </location>
</feature>
<dbReference type="Gene3D" id="1.20.1250.20">
    <property type="entry name" value="MFS general substrate transporter like domains"/>
    <property type="match status" value="2"/>
</dbReference>
<sequence length="384" mass="42720">MSSPKFYTFSFSYFTYFSVLALVVPFLALFLDGRDFNSREIGELLAIFTATKIIGPTMWANAADKSGNLKGIIQLGSLLALLSFSFLFFVQSYWPIAFVLAVFSLFWTGIQPQLEVMTLASIRRSAHIYARIRLWGSIGFIITVTLAGEVLVSYHSEAFVYMGWFILLALFVSSCLLEQKAKATAKTTQVNEEIWGRLKEQSFVLFFIAGLLLQLSFGVYYSFFALYLRDLGYPSISIGLFISLGAVAEIGIFIIAGKLYQLFGPRILLAFSLLVTALRWYLTGNFADSALILFAAQLIHAASFGLYHTASIQYLQQHFTVRQQNRAQAIYIAGVYGIGGALGAYLAGVFWNNGQGATLTFELAAYCSLVAGLLILFMREKQRC</sequence>
<dbReference type="GO" id="GO:0015528">
    <property type="term" value="F:lactose:proton symporter activity"/>
    <property type="evidence" value="ECO:0007669"/>
    <property type="project" value="TreeGrafter"/>
</dbReference>
<keyword evidence="6 8" id="KW-1133">Transmembrane helix</keyword>
<protein>
    <submittedName>
        <fullName evidence="10">MFS metabolite transporter</fullName>
    </submittedName>
</protein>
<dbReference type="InterPro" id="IPR026032">
    <property type="entry name" value="HcaT-like"/>
</dbReference>
<evidence type="ECO:0000313" key="11">
    <source>
        <dbReference type="Proteomes" id="UP000623842"/>
    </source>
</evidence>
<feature type="transmembrane region" description="Helical" evidence="8">
    <location>
        <begin position="158"/>
        <end position="177"/>
    </location>
</feature>
<keyword evidence="7 8" id="KW-0472">Membrane</keyword>
<dbReference type="PROSITE" id="PS50850">
    <property type="entry name" value="MFS"/>
    <property type="match status" value="1"/>
</dbReference>
<dbReference type="Proteomes" id="UP000623842">
    <property type="component" value="Unassembled WGS sequence"/>
</dbReference>
<accession>A0A919EI46</accession>
<evidence type="ECO:0000256" key="7">
    <source>
        <dbReference type="ARBA" id="ARBA00023136"/>
    </source>
</evidence>
<feature type="transmembrane region" description="Helical" evidence="8">
    <location>
        <begin position="263"/>
        <end position="283"/>
    </location>
</feature>
<keyword evidence="3" id="KW-1003">Cell membrane</keyword>
<dbReference type="GO" id="GO:0030395">
    <property type="term" value="F:lactose binding"/>
    <property type="evidence" value="ECO:0007669"/>
    <property type="project" value="TreeGrafter"/>
</dbReference>
<feature type="transmembrane region" description="Helical" evidence="8">
    <location>
        <begin position="6"/>
        <end position="31"/>
    </location>
</feature>
<feature type="transmembrane region" description="Helical" evidence="8">
    <location>
        <begin position="357"/>
        <end position="378"/>
    </location>
</feature>
<organism evidence="10 11">
    <name type="scientific">Thalassotalea marina</name>
    <dbReference type="NCBI Taxonomy" id="1673741"/>
    <lineage>
        <taxon>Bacteria</taxon>
        <taxon>Pseudomonadati</taxon>
        <taxon>Pseudomonadota</taxon>
        <taxon>Gammaproteobacteria</taxon>
        <taxon>Alteromonadales</taxon>
        <taxon>Colwelliaceae</taxon>
        <taxon>Thalassotalea</taxon>
    </lineage>
</organism>
<evidence type="ECO:0000256" key="5">
    <source>
        <dbReference type="ARBA" id="ARBA00022692"/>
    </source>
</evidence>
<feature type="transmembrane region" description="Helical" evidence="8">
    <location>
        <begin position="72"/>
        <end position="90"/>
    </location>
</feature>
<dbReference type="InterPro" id="IPR036259">
    <property type="entry name" value="MFS_trans_sf"/>
</dbReference>
<feature type="transmembrane region" description="Helical" evidence="8">
    <location>
        <begin position="329"/>
        <end position="351"/>
    </location>
</feature>
<evidence type="ECO:0000256" key="6">
    <source>
        <dbReference type="ARBA" id="ARBA00022989"/>
    </source>
</evidence>
<dbReference type="PANTHER" id="PTHR23522:SF10">
    <property type="entry name" value="3-PHENYLPROPIONIC ACID TRANSPORTER-RELATED"/>
    <property type="match status" value="1"/>
</dbReference>
<evidence type="ECO:0000256" key="1">
    <source>
        <dbReference type="ARBA" id="ARBA00004429"/>
    </source>
</evidence>
<dbReference type="Pfam" id="PF12832">
    <property type="entry name" value="MFS_1_like"/>
    <property type="match status" value="1"/>
</dbReference>
<feature type="transmembrane region" description="Helical" evidence="8">
    <location>
        <begin position="96"/>
        <end position="120"/>
    </location>
</feature>
<evidence type="ECO:0000313" key="10">
    <source>
        <dbReference type="EMBL" id="GHF81226.1"/>
    </source>
</evidence>
<feature type="transmembrane region" description="Helical" evidence="8">
    <location>
        <begin position="236"/>
        <end position="256"/>
    </location>
</feature>
<reference evidence="10" key="1">
    <citation type="journal article" date="2014" name="Int. J. Syst. Evol. Microbiol.">
        <title>Complete genome sequence of Corynebacterium casei LMG S-19264T (=DSM 44701T), isolated from a smear-ripened cheese.</title>
        <authorList>
            <consortium name="US DOE Joint Genome Institute (JGI-PGF)"/>
            <person name="Walter F."/>
            <person name="Albersmeier A."/>
            <person name="Kalinowski J."/>
            <person name="Ruckert C."/>
        </authorList>
    </citation>
    <scope>NUCLEOTIDE SEQUENCE</scope>
    <source>
        <strain evidence="10">KCTC 42731</strain>
    </source>
</reference>
<proteinExistence type="predicted"/>
<comment type="caution">
    <text evidence="10">The sequence shown here is derived from an EMBL/GenBank/DDBJ whole genome shotgun (WGS) entry which is preliminary data.</text>
</comment>
<dbReference type="PANTHER" id="PTHR23522">
    <property type="entry name" value="BLL5896 PROTEIN"/>
    <property type="match status" value="1"/>
</dbReference>
<feature type="transmembrane region" description="Helical" evidence="8">
    <location>
        <begin position="132"/>
        <end position="152"/>
    </location>
</feature>
<dbReference type="InterPro" id="IPR024989">
    <property type="entry name" value="MFS_assoc_dom"/>
</dbReference>
<dbReference type="InterPro" id="IPR020846">
    <property type="entry name" value="MFS_dom"/>
</dbReference>
<dbReference type="PIRSF" id="PIRSF004925">
    <property type="entry name" value="HcaT"/>
    <property type="match status" value="1"/>
</dbReference>
<keyword evidence="2" id="KW-0813">Transport</keyword>
<evidence type="ECO:0000256" key="2">
    <source>
        <dbReference type="ARBA" id="ARBA00022448"/>
    </source>
</evidence>
<evidence type="ECO:0000256" key="3">
    <source>
        <dbReference type="ARBA" id="ARBA00022475"/>
    </source>
</evidence>
<keyword evidence="11" id="KW-1185">Reference proteome</keyword>
<dbReference type="EMBL" id="BNCK01000001">
    <property type="protein sequence ID" value="GHF81226.1"/>
    <property type="molecule type" value="Genomic_DNA"/>
</dbReference>
<reference evidence="10" key="2">
    <citation type="submission" date="2020-09" db="EMBL/GenBank/DDBJ databases">
        <authorList>
            <person name="Sun Q."/>
            <person name="Kim S."/>
        </authorList>
    </citation>
    <scope>NUCLEOTIDE SEQUENCE</scope>
    <source>
        <strain evidence="10">KCTC 42731</strain>
    </source>
</reference>
<evidence type="ECO:0000256" key="8">
    <source>
        <dbReference type="SAM" id="Phobius"/>
    </source>
</evidence>
<comment type="subcellular location">
    <subcellularLocation>
        <location evidence="1">Cell inner membrane</location>
        <topology evidence="1">Multi-pass membrane protein</topology>
    </subcellularLocation>
</comment>
<keyword evidence="5 8" id="KW-0812">Transmembrane</keyword>
<dbReference type="SUPFAM" id="SSF103473">
    <property type="entry name" value="MFS general substrate transporter"/>
    <property type="match status" value="1"/>
</dbReference>